<evidence type="ECO:0000256" key="3">
    <source>
        <dbReference type="ARBA" id="ARBA00022801"/>
    </source>
</evidence>
<dbReference type="InterPro" id="IPR004130">
    <property type="entry name" value="Gpn"/>
</dbReference>
<evidence type="ECO:0000313" key="6">
    <source>
        <dbReference type="Proteomes" id="UP000237925"/>
    </source>
</evidence>
<dbReference type="OrthoDB" id="4319884at2"/>
<sequence>MPDLKVVFTGPMGAGKTTAIRGISQGQTLSTEVPISQGAQGDKRFTTVGLDYGECALGEGLVLKLFGTPGQERFRFMWDILARGAFGVVVLADNSQGEPLAQTLHYLQAFAPHLPARRMVVGVGRLHSPAAPGLDEYCAHLARHGFAQVPVIDADARRAEDVRVLLSVLVSMVEMEHA</sequence>
<protein>
    <submittedName>
        <fullName evidence="5">GTP-binding protein</fullName>
    </submittedName>
</protein>
<dbReference type="EMBL" id="CP027667">
    <property type="protein sequence ID" value="AVO51047.1"/>
    <property type="molecule type" value="Genomic_DNA"/>
</dbReference>
<dbReference type="InterPro" id="IPR052705">
    <property type="entry name" value="Gliding_Motility_GTPase"/>
</dbReference>
<dbReference type="RefSeq" id="WP_106685436.1">
    <property type="nucleotide sequence ID" value="NZ_CP027667.1"/>
</dbReference>
<accession>A0A2R3QH69</accession>
<reference evidence="5 6" key="1">
    <citation type="submission" date="2018-03" db="EMBL/GenBank/DDBJ databases">
        <title>Genome sequencing of Melaminivora sp.</title>
        <authorList>
            <person name="Kim S.-J."/>
            <person name="Heo J."/>
            <person name="Ahn J.-H."/>
            <person name="Kwon S.-W."/>
        </authorList>
    </citation>
    <scope>NUCLEOTIDE SEQUENCE [LARGE SCALE GENOMIC DNA]</scope>
    <source>
        <strain evidence="5 6">SC2-9</strain>
    </source>
</reference>
<keyword evidence="6" id="KW-1185">Reference proteome</keyword>
<dbReference type="InterPro" id="IPR027417">
    <property type="entry name" value="P-loop_NTPase"/>
</dbReference>
<evidence type="ECO:0000313" key="5">
    <source>
        <dbReference type="EMBL" id="AVO51047.1"/>
    </source>
</evidence>
<evidence type="ECO:0000256" key="1">
    <source>
        <dbReference type="ARBA" id="ARBA00005290"/>
    </source>
</evidence>
<proteinExistence type="inferred from homology"/>
<dbReference type="Gene3D" id="3.40.50.300">
    <property type="entry name" value="P-loop containing nucleotide triphosphate hydrolases"/>
    <property type="match status" value="1"/>
</dbReference>
<keyword evidence="2" id="KW-0547">Nucleotide-binding</keyword>
<dbReference type="PANTHER" id="PTHR42708">
    <property type="entry name" value="ATP/GTP-BINDING PROTEIN-RELATED"/>
    <property type="match status" value="1"/>
</dbReference>
<dbReference type="Pfam" id="PF03029">
    <property type="entry name" value="ATP_bind_1"/>
    <property type="match status" value="1"/>
</dbReference>
<dbReference type="Proteomes" id="UP000237925">
    <property type="component" value="Chromosome"/>
</dbReference>
<gene>
    <name evidence="5" type="ORF">C6568_09005</name>
</gene>
<keyword evidence="3" id="KW-0378">Hydrolase</keyword>
<comment type="similarity">
    <text evidence="1">Belongs to the GPN-loop GTPase family.</text>
</comment>
<dbReference type="AlphaFoldDB" id="A0A2R3QH69"/>
<keyword evidence="4" id="KW-0342">GTP-binding</keyword>
<dbReference type="GO" id="GO:0005525">
    <property type="term" value="F:GTP binding"/>
    <property type="evidence" value="ECO:0007669"/>
    <property type="project" value="UniProtKB-KW"/>
</dbReference>
<dbReference type="KEGG" id="mela:C6568_09005"/>
<dbReference type="GO" id="GO:0016787">
    <property type="term" value="F:hydrolase activity"/>
    <property type="evidence" value="ECO:0007669"/>
    <property type="project" value="UniProtKB-KW"/>
</dbReference>
<evidence type="ECO:0000256" key="4">
    <source>
        <dbReference type="ARBA" id="ARBA00023134"/>
    </source>
</evidence>
<organism evidence="5 6">
    <name type="scientific">Melaminivora suipulveris</name>
    <dbReference type="NCBI Taxonomy" id="2109913"/>
    <lineage>
        <taxon>Bacteria</taxon>
        <taxon>Pseudomonadati</taxon>
        <taxon>Pseudomonadota</taxon>
        <taxon>Betaproteobacteria</taxon>
        <taxon>Burkholderiales</taxon>
        <taxon>Comamonadaceae</taxon>
        <taxon>Melaminivora</taxon>
    </lineage>
</organism>
<dbReference type="PANTHER" id="PTHR42708:SF1">
    <property type="entry name" value="GLIDING MOTILITY PROTEIN MGLA"/>
    <property type="match status" value="1"/>
</dbReference>
<evidence type="ECO:0000256" key="2">
    <source>
        <dbReference type="ARBA" id="ARBA00022741"/>
    </source>
</evidence>
<name>A0A2R3QH69_9BURK</name>
<dbReference type="SUPFAM" id="SSF52540">
    <property type="entry name" value="P-loop containing nucleoside triphosphate hydrolases"/>
    <property type="match status" value="1"/>
</dbReference>